<accession>A0A1I5ZI51</accession>
<gene>
    <name evidence="1" type="ORF">SAMN05444277_1293</name>
</gene>
<dbReference type="RefSeq" id="WP_090663334.1">
    <property type="nucleotide sequence ID" value="NZ_FOXQ01000029.1"/>
</dbReference>
<evidence type="ECO:0000313" key="2">
    <source>
        <dbReference type="Proteomes" id="UP000199031"/>
    </source>
</evidence>
<dbReference type="Proteomes" id="UP000199031">
    <property type="component" value="Unassembled WGS sequence"/>
</dbReference>
<reference evidence="1 2" key="1">
    <citation type="submission" date="2016-10" db="EMBL/GenBank/DDBJ databases">
        <authorList>
            <person name="de Groot N.N."/>
        </authorList>
    </citation>
    <scope>NUCLEOTIDE SEQUENCE [LARGE SCALE GENOMIC DNA]</scope>
    <source>
        <strain evidence="1 2">DSM 28286</strain>
    </source>
</reference>
<keyword evidence="2" id="KW-1185">Reference proteome</keyword>
<sequence length="85" mass="10052">MEYNELSDKQLIDLAKLRLKNDGAKITITKITIEDKRRSAIHDEFAVSFIVKSKEWADERLSIVFKKFYPNEFLFLQKVGIKFKL</sequence>
<dbReference type="EMBL" id="FOXQ01000029">
    <property type="protein sequence ID" value="SFQ55817.1"/>
    <property type="molecule type" value="Genomic_DNA"/>
</dbReference>
<dbReference type="STRING" id="1465490.SAMN05444277_1293"/>
<protein>
    <submittedName>
        <fullName evidence="1">Uncharacterized protein</fullName>
    </submittedName>
</protein>
<evidence type="ECO:0000313" key="1">
    <source>
        <dbReference type="EMBL" id="SFQ55817.1"/>
    </source>
</evidence>
<organism evidence="1 2">
    <name type="scientific">Parafilimonas terrae</name>
    <dbReference type="NCBI Taxonomy" id="1465490"/>
    <lineage>
        <taxon>Bacteria</taxon>
        <taxon>Pseudomonadati</taxon>
        <taxon>Bacteroidota</taxon>
        <taxon>Chitinophagia</taxon>
        <taxon>Chitinophagales</taxon>
        <taxon>Chitinophagaceae</taxon>
        <taxon>Parafilimonas</taxon>
    </lineage>
</organism>
<name>A0A1I5ZI51_9BACT</name>
<dbReference type="AlphaFoldDB" id="A0A1I5ZI51"/>
<proteinExistence type="predicted"/>